<reference evidence="2" key="1">
    <citation type="submission" date="2011-07" db="EMBL/GenBank/DDBJ databases">
        <authorList>
            <consortium name="Caenorhabditis brenneri Sequencing and Analysis Consortium"/>
            <person name="Wilson R.K."/>
        </authorList>
    </citation>
    <scope>NUCLEOTIDE SEQUENCE [LARGE SCALE GENOMIC DNA]</scope>
    <source>
        <strain evidence="2">PB2801</strain>
    </source>
</reference>
<gene>
    <name evidence="1" type="ORF">CAEBREN_00184</name>
</gene>
<organism evidence="2">
    <name type="scientific">Caenorhabditis brenneri</name>
    <name type="common">Nematode worm</name>
    <dbReference type="NCBI Taxonomy" id="135651"/>
    <lineage>
        <taxon>Eukaryota</taxon>
        <taxon>Metazoa</taxon>
        <taxon>Ecdysozoa</taxon>
        <taxon>Nematoda</taxon>
        <taxon>Chromadorea</taxon>
        <taxon>Rhabditida</taxon>
        <taxon>Rhabditina</taxon>
        <taxon>Rhabditomorpha</taxon>
        <taxon>Rhabditoidea</taxon>
        <taxon>Rhabditidae</taxon>
        <taxon>Peloderinae</taxon>
        <taxon>Caenorhabditis</taxon>
    </lineage>
</organism>
<dbReference type="Proteomes" id="UP000008068">
    <property type="component" value="Unassembled WGS sequence"/>
</dbReference>
<name>G0NGL1_CAEBE</name>
<keyword evidence="2" id="KW-1185">Reference proteome</keyword>
<dbReference type="EMBL" id="GL379881">
    <property type="protein sequence ID" value="EGT60080.1"/>
    <property type="molecule type" value="Genomic_DNA"/>
</dbReference>
<protein>
    <submittedName>
        <fullName evidence="1">Uncharacterized protein</fullName>
    </submittedName>
</protein>
<sequence length="181" mass="21511">MDIDPVLEKIIPGSPKILNIDLIGYVKMFEMSGMRSLKAHLAYLDEFSTDKRKIDMPIDSFAHMKDVYVQLISITEEQALRYKQVLAWIMRQREKVLDDSDVDMEQSRARQYRLLSEQKCNDPKFTKHVEEFRTPLKIEEWYILFQTIVDNTINSISHVDEDVQIVIQTTASFVRRYFWKK</sequence>
<evidence type="ECO:0000313" key="1">
    <source>
        <dbReference type="EMBL" id="EGT60080.1"/>
    </source>
</evidence>
<evidence type="ECO:0000313" key="2">
    <source>
        <dbReference type="Proteomes" id="UP000008068"/>
    </source>
</evidence>
<accession>G0NGL1</accession>
<dbReference type="InParanoid" id="G0NGL1"/>
<proteinExistence type="predicted"/>
<dbReference type="AlphaFoldDB" id="G0NGL1"/>
<dbReference type="HOGENOM" id="CLU_1490291_0_0_1"/>